<sequence>MMVTRLLFMLFISAMDSKELEREIPTLVRIYKDGSIERLQNSPFVAPNLEDDSTTVSSKDVIISENPPISARLYIKNTIIKRSSQEHNNLKKVPVLVYFHGGGFFFESAFNELHHNYFNKFASVIDVLVVSVEYRLAPETLLPAAYEDCWEALKWVAGGGANPEPWVVKHGDMNRVFIGGDSAGANIAHNIAMRAGVEALPKGVKLVGAFMSHSYFYGSEPVGSEPVAGHEQSAPCLVWSLVYPSAPGGIDNPSMNPLVAGAPSLRGLGCSKILVCVAAQDPMTDRGVLYYEAVRNSGWLGRAELFHVDGEGHAFHIHNPNSYNAMKMILRFKDFLQ</sequence>
<dbReference type="AlphaFoldDB" id="A0AAN9SVE0"/>
<evidence type="ECO:0000256" key="2">
    <source>
        <dbReference type="SAM" id="SignalP"/>
    </source>
</evidence>
<evidence type="ECO:0000313" key="4">
    <source>
        <dbReference type="EMBL" id="KAK7405886.1"/>
    </source>
</evidence>
<protein>
    <recommendedName>
        <fullName evidence="3">Alpha/beta hydrolase fold-3 domain-containing protein</fullName>
    </recommendedName>
</protein>
<accession>A0AAN9SVE0</accession>
<dbReference type="InterPro" id="IPR013094">
    <property type="entry name" value="AB_hydrolase_3"/>
</dbReference>
<organism evidence="4 5">
    <name type="scientific">Psophocarpus tetragonolobus</name>
    <name type="common">Winged bean</name>
    <name type="synonym">Dolichos tetragonolobus</name>
    <dbReference type="NCBI Taxonomy" id="3891"/>
    <lineage>
        <taxon>Eukaryota</taxon>
        <taxon>Viridiplantae</taxon>
        <taxon>Streptophyta</taxon>
        <taxon>Embryophyta</taxon>
        <taxon>Tracheophyta</taxon>
        <taxon>Spermatophyta</taxon>
        <taxon>Magnoliopsida</taxon>
        <taxon>eudicotyledons</taxon>
        <taxon>Gunneridae</taxon>
        <taxon>Pentapetalae</taxon>
        <taxon>rosids</taxon>
        <taxon>fabids</taxon>
        <taxon>Fabales</taxon>
        <taxon>Fabaceae</taxon>
        <taxon>Papilionoideae</taxon>
        <taxon>50 kb inversion clade</taxon>
        <taxon>NPAAA clade</taxon>
        <taxon>indigoferoid/millettioid clade</taxon>
        <taxon>Phaseoleae</taxon>
        <taxon>Psophocarpus</taxon>
    </lineage>
</organism>
<dbReference type="GO" id="GO:0016787">
    <property type="term" value="F:hydrolase activity"/>
    <property type="evidence" value="ECO:0007669"/>
    <property type="project" value="InterPro"/>
</dbReference>
<dbReference type="Proteomes" id="UP001386955">
    <property type="component" value="Unassembled WGS sequence"/>
</dbReference>
<feature type="signal peptide" evidence="2">
    <location>
        <begin position="1"/>
        <end position="17"/>
    </location>
</feature>
<reference evidence="4 5" key="1">
    <citation type="submission" date="2024-01" db="EMBL/GenBank/DDBJ databases">
        <title>The genomes of 5 underutilized Papilionoideae crops provide insights into root nodulation and disease resistanc.</title>
        <authorList>
            <person name="Jiang F."/>
        </authorList>
    </citation>
    <scope>NUCLEOTIDE SEQUENCE [LARGE SCALE GENOMIC DNA]</scope>
    <source>
        <strain evidence="4">DUOXIRENSHENG_FW03</strain>
        <tissue evidence="4">Leaves</tissue>
    </source>
</reference>
<keyword evidence="5" id="KW-1185">Reference proteome</keyword>
<dbReference type="PANTHER" id="PTHR23024:SF551">
    <property type="entry name" value="2-HYDROXYISOFLAVANONE DEHYDRATASE-LIKE"/>
    <property type="match status" value="1"/>
</dbReference>
<dbReference type="Pfam" id="PF07859">
    <property type="entry name" value="Abhydrolase_3"/>
    <property type="match status" value="1"/>
</dbReference>
<feature type="chain" id="PRO_5042853000" description="Alpha/beta hydrolase fold-3 domain-containing protein" evidence="2">
    <location>
        <begin position="18"/>
        <end position="337"/>
    </location>
</feature>
<comment type="caution">
    <text evidence="4">The sequence shown here is derived from an EMBL/GenBank/DDBJ whole genome shotgun (WGS) entry which is preliminary data.</text>
</comment>
<dbReference type="EMBL" id="JAYMYS010000002">
    <property type="protein sequence ID" value="KAK7405886.1"/>
    <property type="molecule type" value="Genomic_DNA"/>
</dbReference>
<gene>
    <name evidence="4" type="ORF">VNO78_07498</name>
</gene>
<evidence type="ECO:0000313" key="5">
    <source>
        <dbReference type="Proteomes" id="UP001386955"/>
    </source>
</evidence>
<evidence type="ECO:0000256" key="1">
    <source>
        <dbReference type="ARBA" id="ARBA00010515"/>
    </source>
</evidence>
<dbReference type="InterPro" id="IPR050466">
    <property type="entry name" value="Carboxylest/Gibb_receptor"/>
</dbReference>
<dbReference type="PANTHER" id="PTHR23024">
    <property type="entry name" value="ARYLACETAMIDE DEACETYLASE"/>
    <property type="match status" value="1"/>
</dbReference>
<dbReference type="InterPro" id="IPR029058">
    <property type="entry name" value="AB_hydrolase_fold"/>
</dbReference>
<evidence type="ECO:0000259" key="3">
    <source>
        <dbReference type="Pfam" id="PF07859"/>
    </source>
</evidence>
<keyword evidence="2" id="KW-0732">Signal</keyword>
<comment type="similarity">
    <text evidence="1">Belongs to the 'GDXG' lipolytic enzyme family.</text>
</comment>
<feature type="domain" description="Alpha/beta hydrolase fold-3" evidence="3">
    <location>
        <begin position="96"/>
        <end position="316"/>
    </location>
</feature>
<dbReference type="SUPFAM" id="SSF53474">
    <property type="entry name" value="alpha/beta-Hydrolases"/>
    <property type="match status" value="1"/>
</dbReference>
<name>A0AAN9SVE0_PSOTE</name>
<dbReference type="Gene3D" id="3.40.50.1820">
    <property type="entry name" value="alpha/beta hydrolase"/>
    <property type="match status" value="1"/>
</dbReference>
<proteinExistence type="inferred from homology"/>